<protein>
    <submittedName>
        <fullName evidence="1">Uncharacterized protein</fullName>
    </submittedName>
</protein>
<comment type="caution">
    <text evidence="1">The sequence shown here is derived from an EMBL/GenBank/DDBJ whole genome shotgun (WGS) entry which is preliminary data.</text>
</comment>
<reference evidence="1 2" key="1">
    <citation type="submission" date="2024-02" db="EMBL/GenBank/DDBJ databases">
        <title>Chromosome-level genome assembly of the Eurasian Minnow (Phoxinus phoxinus).</title>
        <authorList>
            <person name="Oriowo T.O."/>
            <person name="Martin S."/>
            <person name="Stange M."/>
            <person name="Chrysostomakis Y."/>
            <person name="Brown T."/>
            <person name="Winkler S."/>
            <person name="Kukowka S."/>
            <person name="Myers E.W."/>
            <person name="Bohne A."/>
        </authorList>
    </citation>
    <scope>NUCLEOTIDE SEQUENCE [LARGE SCALE GENOMIC DNA]</scope>
    <source>
        <strain evidence="1">ZFMK-TIS-60720</strain>
        <tissue evidence="1">Whole Organism</tissue>
    </source>
</reference>
<proteinExistence type="predicted"/>
<keyword evidence="2" id="KW-1185">Reference proteome</keyword>
<evidence type="ECO:0000313" key="1">
    <source>
        <dbReference type="EMBL" id="KAK7169356.1"/>
    </source>
</evidence>
<dbReference type="Proteomes" id="UP001364617">
    <property type="component" value="Unassembled WGS sequence"/>
</dbReference>
<dbReference type="EMBL" id="JAYKXH010000005">
    <property type="protein sequence ID" value="KAK7169356.1"/>
    <property type="molecule type" value="Genomic_DNA"/>
</dbReference>
<evidence type="ECO:0000313" key="2">
    <source>
        <dbReference type="Proteomes" id="UP001364617"/>
    </source>
</evidence>
<sequence length="88" mass="10222">MFVMVHRLYQSYKRIAHSIDNRTEVCGACAFRLHHCVYRSSQHQRDNPPRLPLVNQPVSFYTGTTARFGRGGPLNYEAMLRRTLSLLL</sequence>
<organism evidence="1 2">
    <name type="scientific">Phoxinus phoxinus</name>
    <name type="common">Eurasian minnow</name>
    <dbReference type="NCBI Taxonomy" id="58324"/>
    <lineage>
        <taxon>Eukaryota</taxon>
        <taxon>Metazoa</taxon>
        <taxon>Chordata</taxon>
        <taxon>Craniata</taxon>
        <taxon>Vertebrata</taxon>
        <taxon>Euteleostomi</taxon>
        <taxon>Actinopterygii</taxon>
        <taxon>Neopterygii</taxon>
        <taxon>Teleostei</taxon>
        <taxon>Ostariophysi</taxon>
        <taxon>Cypriniformes</taxon>
        <taxon>Leuciscidae</taxon>
        <taxon>Phoxininae</taxon>
        <taxon>Phoxinus</taxon>
    </lineage>
</organism>
<name>A0AAN9HAI7_9TELE</name>
<gene>
    <name evidence="1" type="ORF">R3I93_005358</name>
</gene>
<accession>A0AAN9HAI7</accession>
<dbReference type="AlphaFoldDB" id="A0AAN9HAI7"/>